<dbReference type="PANTHER" id="PTHR35564:SF4">
    <property type="entry name" value="CYTOPLASMIC PROTEIN"/>
    <property type="match status" value="1"/>
</dbReference>
<reference evidence="2" key="1">
    <citation type="journal article" date="2015" name="Genome Announc.">
        <title>Draft Genome Sequence of the Polyhydroxyalkanoate-Producing Bacterium Burkholderia sacchari LMG 19450 Isolated from Brazilian Sugarcane Plantation Soil.</title>
        <authorList>
            <person name="Alexandrino P.M."/>
            <person name="Mendonca T.T."/>
            <person name="Guaman Bautista L.P."/>
            <person name="Cherix J."/>
            <person name="Lozano-Sakalauskas G.C."/>
            <person name="Fujita A."/>
            <person name="Ramos Filho E."/>
            <person name="Long P."/>
            <person name="Padilla G."/>
            <person name="Taciro M.K."/>
            <person name="Gomez J.G."/>
            <person name="Silva L.F."/>
        </authorList>
    </citation>
    <scope>NUCLEOTIDE SEQUENCE</scope>
    <source>
        <strain evidence="2">LMG 19450</strain>
    </source>
</reference>
<protein>
    <submittedName>
        <fullName evidence="2">Type VI secretion system baseplate subunit TssG</fullName>
    </submittedName>
</protein>
<dbReference type="NCBIfam" id="TIGR03347">
    <property type="entry name" value="VI_chp_1"/>
    <property type="match status" value="1"/>
</dbReference>
<reference evidence="2" key="2">
    <citation type="submission" date="2020-04" db="EMBL/GenBank/DDBJ databases">
        <authorList>
            <person name="Alexandrino P."/>
            <person name="Mendonca T."/>
            <person name="Guaman L."/>
            <person name="Cherix J."/>
            <person name="Lozano-Sakalauskas G."/>
            <person name="Fujita A."/>
            <person name="Filho E.R."/>
            <person name="Long P."/>
            <person name="Padilla G."/>
            <person name="Taciro M.K."/>
            <person name="Gomez J.G."/>
            <person name="Silva L.F."/>
            <person name="Torres M."/>
        </authorList>
    </citation>
    <scope>NUCLEOTIDE SEQUENCE</scope>
    <source>
        <strain evidence="2">LMG 19450</strain>
    </source>
</reference>
<dbReference type="Proteomes" id="UP000030460">
    <property type="component" value="Unassembled WGS sequence"/>
</dbReference>
<evidence type="ECO:0000313" key="3">
    <source>
        <dbReference type="Proteomes" id="UP000030460"/>
    </source>
</evidence>
<dbReference type="EMBL" id="JTDB02000004">
    <property type="protein sequence ID" value="NLP62978.1"/>
    <property type="molecule type" value="Genomic_DNA"/>
</dbReference>
<feature type="region of interest" description="Disordered" evidence="1">
    <location>
        <begin position="1"/>
        <end position="20"/>
    </location>
</feature>
<organism evidence="2 3">
    <name type="scientific">Paraburkholderia sacchari</name>
    <dbReference type="NCBI Taxonomy" id="159450"/>
    <lineage>
        <taxon>Bacteria</taxon>
        <taxon>Pseudomonadati</taxon>
        <taxon>Pseudomonadota</taxon>
        <taxon>Betaproteobacteria</taxon>
        <taxon>Burkholderiales</taxon>
        <taxon>Burkholderiaceae</taxon>
        <taxon>Paraburkholderia</taxon>
    </lineage>
</organism>
<evidence type="ECO:0000313" key="2">
    <source>
        <dbReference type="EMBL" id="NLP62978.1"/>
    </source>
</evidence>
<dbReference type="AlphaFoldDB" id="A0A8T6ZE09"/>
<dbReference type="Pfam" id="PF06996">
    <property type="entry name" value="T6SS_TssG"/>
    <property type="match status" value="1"/>
</dbReference>
<dbReference type="InterPro" id="IPR010732">
    <property type="entry name" value="T6SS_TssG-like"/>
</dbReference>
<dbReference type="PANTHER" id="PTHR35564">
    <property type="match status" value="1"/>
</dbReference>
<comment type="caution">
    <text evidence="2">The sequence shown here is derived from an EMBL/GenBank/DDBJ whole genome shotgun (WGS) entry which is preliminary data.</text>
</comment>
<name>A0A8T6ZE09_9BURK</name>
<proteinExistence type="predicted"/>
<accession>A0A8T6ZE09</accession>
<keyword evidence="3" id="KW-1185">Reference proteome</keyword>
<sequence>MAGSCGKKAGDMNNKSGYRNMNRESDRARYLAFWQRLRAAPAEHDLFCLLRWIDALSNAPARLGAAQHPGTEPVRLGQIPSLSFAPSMVSGIADAPGEPAPPRVLVQGFGLFGPNGPLPQHMTEYAFERAHSVGDASMSAFADVFHHRLLVLFYRAWADAQPVVGLDRPGASHFDGYVASLIGARATEPALPARETSGRPGRHAKYFHAGHWVRQTRNPEGLAQMLCHDFGVPVRIVEHVVRWVALDARQRSAIGARGTPGAAGGSGATSKRGVAQGGRPGRGTRAALGEGAVLGRAVRDAQGSFRIVLGPLPLARYQSFLPGGADAARLVHWVREYVGAEFDWDLQLELAAPEVPRAAPGGAGRLGFSTWIGQRVGEQPARDLVIDLAARAAQAARAGTHESLDFARAQGG</sequence>
<evidence type="ECO:0000256" key="1">
    <source>
        <dbReference type="SAM" id="MobiDB-lite"/>
    </source>
</evidence>
<feature type="region of interest" description="Disordered" evidence="1">
    <location>
        <begin position="255"/>
        <end position="286"/>
    </location>
</feature>
<gene>
    <name evidence="2" type="primary">tssG</name>
    <name evidence="2" type="ORF">NH14_017745</name>
</gene>